<comment type="caution">
    <text evidence="1">The sequence shown here is derived from an EMBL/GenBank/DDBJ whole genome shotgun (WGS) entry which is preliminary data.</text>
</comment>
<dbReference type="EMBL" id="CAXAMN010005113">
    <property type="protein sequence ID" value="CAK9012456.1"/>
    <property type="molecule type" value="Genomic_DNA"/>
</dbReference>
<gene>
    <name evidence="1" type="ORF">CCMP2556_LOCUS10859</name>
</gene>
<evidence type="ECO:0000313" key="2">
    <source>
        <dbReference type="Proteomes" id="UP001642484"/>
    </source>
</evidence>
<sequence>MAKSGDIMEAMRPKSVKELHASIAAAGRRRPLPPVANQLQTFVEQCRECEERCVSRLRERAKFEAALLPSNLQEKDAARSQVVEGVQHRFAALEGQCSVICGKRLSHLVTG</sequence>
<evidence type="ECO:0000313" key="1">
    <source>
        <dbReference type="EMBL" id="CAK9012456.1"/>
    </source>
</evidence>
<organism evidence="1 2">
    <name type="scientific">Durusdinium trenchii</name>
    <dbReference type="NCBI Taxonomy" id="1381693"/>
    <lineage>
        <taxon>Eukaryota</taxon>
        <taxon>Sar</taxon>
        <taxon>Alveolata</taxon>
        <taxon>Dinophyceae</taxon>
        <taxon>Suessiales</taxon>
        <taxon>Symbiodiniaceae</taxon>
        <taxon>Durusdinium</taxon>
    </lineage>
</organism>
<reference evidence="1 2" key="1">
    <citation type="submission" date="2024-02" db="EMBL/GenBank/DDBJ databases">
        <authorList>
            <person name="Chen Y."/>
            <person name="Shah S."/>
            <person name="Dougan E. K."/>
            <person name="Thang M."/>
            <person name="Chan C."/>
        </authorList>
    </citation>
    <scope>NUCLEOTIDE SEQUENCE [LARGE SCALE GENOMIC DNA]</scope>
</reference>
<proteinExistence type="predicted"/>
<accession>A0ABP0JDS6</accession>
<dbReference type="Proteomes" id="UP001642484">
    <property type="component" value="Unassembled WGS sequence"/>
</dbReference>
<keyword evidence="2" id="KW-1185">Reference proteome</keyword>
<name>A0ABP0JDS6_9DINO</name>
<protein>
    <submittedName>
        <fullName evidence="1">Uncharacterized protein</fullName>
    </submittedName>
</protein>